<keyword evidence="2" id="KW-0812">Transmembrane</keyword>
<evidence type="ECO:0000256" key="1">
    <source>
        <dbReference type="SAM" id="MobiDB-lite"/>
    </source>
</evidence>
<feature type="transmembrane region" description="Helical" evidence="2">
    <location>
        <begin position="36"/>
        <end position="60"/>
    </location>
</feature>
<dbReference type="Proteomes" id="UP001318300">
    <property type="component" value="Unassembled WGS sequence"/>
</dbReference>
<name>A0ABX0T4K0_9MICO</name>
<dbReference type="RefSeq" id="WP_166779553.1">
    <property type="nucleotide sequence ID" value="NZ_JAAOYO010000002.1"/>
</dbReference>
<reference evidence="3 4" key="1">
    <citation type="submission" date="2020-03" db="EMBL/GenBank/DDBJ databases">
        <title>Above-ground endophytic microbial communities from plants in different locations in the United States.</title>
        <authorList>
            <person name="Frank C."/>
        </authorList>
    </citation>
    <scope>NUCLEOTIDE SEQUENCE [LARGE SCALE GENOMIC DNA]</scope>
    <source>
        <strain evidence="3 4">WW7</strain>
    </source>
</reference>
<evidence type="ECO:0000313" key="4">
    <source>
        <dbReference type="Proteomes" id="UP001318300"/>
    </source>
</evidence>
<accession>A0ABX0T4K0</accession>
<keyword evidence="2" id="KW-0472">Membrane</keyword>
<keyword evidence="2" id="KW-1133">Transmembrane helix</keyword>
<sequence>MSTDMHPDAATAIRSELSAIGTRRSTLQRRQRRARIAVSVAAVAAVAVTTSAAALVVAGLPGSTTTAAIGRTTTETHTGPALIEIGDAPDTAGAVIVDITCRNDVGMVTVPTVGQGASGVHCRMKRTMHVVDGRLPEHGTTTFSVEASAGTRWTATVQYATAVTSAWGVNGQGQTYGVPNASGQPDLVPATADNGRRGWIRSTDVDGGDVVESDGMTVIGHTTVGVAEEVPLDQDIIDDLDSVRTAPPSPTPSRRH</sequence>
<proteinExistence type="predicted"/>
<dbReference type="EMBL" id="JAAOYO010000002">
    <property type="protein sequence ID" value="NII40413.1"/>
    <property type="molecule type" value="Genomic_DNA"/>
</dbReference>
<gene>
    <name evidence="3" type="ORF">E9228_001049</name>
</gene>
<organism evidence="3 4">
    <name type="scientific">Curtobacterium salicis</name>
    <dbReference type="NCBI Taxonomy" id="1779862"/>
    <lineage>
        <taxon>Bacteria</taxon>
        <taxon>Bacillati</taxon>
        <taxon>Actinomycetota</taxon>
        <taxon>Actinomycetes</taxon>
        <taxon>Micrococcales</taxon>
        <taxon>Microbacteriaceae</taxon>
        <taxon>Curtobacterium</taxon>
    </lineage>
</organism>
<protein>
    <submittedName>
        <fullName evidence="3">Uncharacterized protein</fullName>
    </submittedName>
</protein>
<feature type="region of interest" description="Disordered" evidence="1">
    <location>
        <begin position="235"/>
        <end position="256"/>
    </location>
</feature>
<keyword evidence="4" id="KW-1185">Reference proteome</keyword>
<comment type="caution">
    <text evidence="3">The sequence shown here is derived from an EMBL/GenBank/DDBJ whole genome shotgun (WGS) entry which is preliminary data.</text>
</comment>
<evidence type="ECO:0000256" key="2">
    <source>
        <dbReference type="SAM" id="Phobius"/>
    </source>
</evidence>
<evidence type="ECO:0000313" key="3">
    <source>
        <dbReference type="EMBL" id="NII40413.1"/>
    </source>
</evidence>
<feature type="compositionally biased region" description="Pro residues" evidence="1">
    <location>
        <begin position="247"/>
        <end position="256"/>
    </location>
</feature>